<organism evidence="2">
    <name type="scientific">Mycobacterium leprae</name>
    <dbReference type="NCBI Taxonomy" id="1769"/>
    <lineage>
        <taxon>Bacteria</taxon>
        <taxon>Bacillati</taxon>
        <taxon>Actinomycetota</taxon>
        <taxon>Actinomycetes</taxon>
        <taxon>Mycobacteriales</taxon>
        <taxon>Mycobacteriaceae</taxon>
        <taxon>Mycobacterium</taxon>
    </lineage>
</organism>
<dbReference type="AlphaFoldDB" id="O05739"/>
<reference evidence="2" key="1">
    <citation type="journal article" date="1993" name="Mol. Microbiol.">
        <title>Use of an ordered cosmid library to deduce the genomic organization of Mycobacterium leprae.</title>
        <authorList>
            <person name="Eiglmeier K."/>
            <person name="Honore N."/>
            <person name="Woods S.A."/>
            <person name="Caudron B."/>
            <person name="Cole S.T."/>
        </authorList>
    </citation>
    <scope>NUCLEOTIDE SEQUENCE</scope>
</reference>
<feature type="region of interest" description="Disordered" evidence="1">
    <location>
        <begin position="21"/>
        <end position="40"/>
    </location>
</feature>
<evidence type="ECO:0000313" key="2">
    <source>
        <dbReference type="EMBL" id="CAB08416.1"/>
    </source>
</evidence>
<dbReference type="EMBL" id="Z95151">
    <property type="protein sequence ID" value="CAB08416.1"/>
    <property type="molecule type" value="Genomic_DNA"/>
</dbReference>
<keyword evidence="2" id="KW-0031">Aminopeptidase</keyword>
<gene>
    <name evidence="2" type="primary">MLCB5.03c</name>
</gene>
<proteinExistence type="predicted"/>
<name>O05739_MYCLR</name>
<keyword evidence="2" id="KW-0378">Hydrolase</keyword>
<protein>
    <submittedName>
        <fullName evidence="2">Uncharacterized protein</fullName>
    </submittedName>
</protein>
<dbReference type="GO" id="GO:0004177">
    <property type="term" value="F:aminopeptidase activity"/>
    <property type="evidence" value="ECO:0007669"/>
    <property type="project" value="UniProtKB-KW"/>
</dbReference>
<keyword evidence="2" id="KW-0645">Protease</keyword>
<feature type="region of interest" description="Disordered" evidence="1">
    <location>
        <begin position="99"/>
        <end position="129"/>
    </location>
</feature>
<evidence type="ECO:0000256" key="1">
    <source>
        <dbReference type="SAM" id="MobiDB-lite"/>
    </source>
</evidence>
<accession>O05739</accession>
<reference evidence="2" key="3">
    <citation type="submission" date="1997-05" db="EMBL/GenBank/DDBJ databases">
        <authorList>
            <person name="Parkhill J."/>
            <person name="Barrell B.G."/>
            <person name="Rajandream M.A."/>
        </authorList>
    </citation>
    <scope>NUCLEOTIDE SEQUENCE</scope>
</reference>
<reference evidence="2" key="2">
    <citation type="submission" date="1997-05" db="EMBL/GenBank/DDBJ databases">
        <authorList>
            <person name="Badcock K."/>
            <person name="Churcher C.M."/>
        </authorList>
    </citation>
    <scope>NUCLEOTIDE SEQUENCE</scope>
</reference>
<sequence>MDGDVDAFRGMPIKHWQQSCSAPGISGAHHRAPRGIPGPSRTSVVIVRLRVDCLRVVHGIGDQRQQSTIHGVRAAIAHPGKQQQSVHRQAHPACFAFDPRHQHGHVTGRRPADTTQRSRRWSTECVVRG</sequence>